<sequence>MPIWKDQSLKFARVGFNSTFHYMQTKQLQSFGHPTREWREIRGNKREENGAKHRQPQSRARKKPIDLSSSACGGRYLGQGKRCVHSTRPMRHSSLAHASSSSFARGGAAAVLRRWHARLSYARARISKAIVVAAAEGPSCLFVGSIETASKEMLEALYQQARDSYYSGKPLIFDDMFDKVELKLRSYGSKSVVKYPRCSLMRQSTYADAEEDPSQVLALATVWILLLALGSSAYLIPTILTISIALEDGFSSKSFISSRNYPFDLVPMLNSALFTVFGFAIGYPIASSSVLALKDLWMKHLVALKGACPNCGEEVFAFVKAENSILFPHGTQCHVCQSRLEFRGKVERSISRPEQRWVYGRVYLCPNSTC</sequence>
<dbReference type="AlphaFoldDB" id="A0AAV7G9C4"/>
<accession>A0AAV7G9C4</accession>
<reference evidence="3 4" key="1">
    <citation type="journal article" date="2021" name="Hortic Res">
        <title>Chromosome-scale assembly of the Dendrobium chrysotoxum genome enhances the understanding of orchid evolution.</title>
        <authorList>
            <person name="Zhang Y."/>
            <person name="Zhang G.Q."/>
            <person name="Zhang D."/>
            <person name="Liu X.D."/>
            <person name="Xu X.Y."/>
            <person name="Sun W.H."/>
            <person name="Yu X."/>
            <person name="Zhu X."/>
            <person name="Wang Z.W."/>
            <person name="Zhao X."/>
            <person name="Zhong W.Y."/>
            <person name="Chen H."/>
            <person name="Yin W.L."/>
            <person name="Huang T."/>
            <person name="Niu S.C."/>
            <person name="Liu Z.J."/>
        </authorList>
    </citation>
    <scope>NUCLEOTIDE SEQUENCE [LARGE SCALE GENOMIC DNA]</scope>
    <source>
        <strain evidence="3">Lindl</strain>
    </source>
</reference>
<keyword evidence="2" id="KW-0472">Membrane</keyword>
<dbReference type="GO" id="GO:0009773">
    <property type="term" value="P:photosynthetic electron transport in photosystem I"/>
    <property type="evidence" value="ECO:0007669"/>
    <property type="project" value="InterPro"/>
</dbReference>
<feature type="compositionally biased region" description="Basic and acidic residues" evidence="1">
    <location>
        <begin position="42"/>
        <end position="51"/>
    </location>
</feature>
<dbReference type="PANTHER" id="PTHR31032">
    <property type="entry name" value="PGR5-LIKE PROTEIN 1B, CHLOROPLASTIC"/>
    <property type="match status" value="1"/>
</dbReference>
<dbReference type="PANTHER" id="PTHR31032:SF2">
    <property type="entry name" value="PGR5-LIKE A PROTEIN"/>
    <property type="match status" value="1"/>
</dbReference>
<evidence type="ECO:0000256" key="1">
    <source>
        <dbReference type="SAM" id="MobiDB-lite"/>
    </source>
</evidence>
<proteinExistence type="predicted"/>
<dbReference type="Proteomes" id="UP000775213">
    <property type="component" value="Unassembled WGS sequence"/>
</dbReference>
<comment type="caution">
    <text evidence="3">The sequence shown here is derived from an EMBL/GenBank/DDBJ whole genome shotgun (WGS) entry which is preliminary data.</text>
</comment>
<dbReference type="GO" id="GO:0016730">
    <property type="term" value="F:oxidoreductase activity, acting on iron-sulfur proteins as donors"/>
    <property type="evidence" value="ECO:0007669"/>
    <property type="project" value="InterPro"/>
</dbReference>
<dbReference type="EMBL" id="JAGFBR010000016">
    <property type="protein sequence ID" value="KAH0452877.1"/>
    <property type="molecule type" value="Genomic_DNA"/>
</dbReference>
<dbReference type="InterPro" id="IPR039987">
    <property type="entry name" value="PGRL1"/>
</dbReference>
<name>A0AAV7G9C4_DENCH</name>
<evidence type="ECO:0008006" key="5">
    <source>
        <dbReference type="Google" id="ProtNLM"/>
    </source>
</evidence>
<keyword evidence="2" id="KW-0812">Transmembrane</keyword>
<keyword evidence="4" id="KW-1185">Reference proteome</keyword>
<feature type="transmembrane region" description="Helical" evidence="2">
    <location>
        <begin position="216"/>
        <end position="245"/>
    </location>
</feature>
<evidence type="ECO:0000313" key="3">
    <source>
        <dbReference type="EMBL" id="KAH0452877.1"/>
    </source>
</evidence>
<dbReference type="GO" id="GO:0009535">
    <property type="term" value="C:chloroplast thylakoid membrane"/>
    <property type="evidence" value="ECO:0007669"/>
    <property type="project" value="InterPro"/>
</dbReference>
<feature type="region of interest" description="Disordered" evidence="1">
    <location>
        <begin position="42"/>
        <end position="71"/>
    </location>
</feature>
<protein>
    <recommendedName>
        <fullName evidence="5">PGR5-like protein 1A, chloroplastic</fullName>
    </recommendedName>
</protein>
<evidence type="ECO:0000313" key="4">
    <source>
        <dbReference type="Proteomes" id="UP000775213"/>
    </source>
</evidence>
<gene>
    <name evidence="3" type="ORF">IEQ34_017201</name>
</gene>
<keyword evidence="2" id="KW-1133">Transmembrane helix</keyword>
<feature type="transmembrane region" description="Helical" evidence="2">
    <location>
        <begin position="265"/>
        <end position="286"/>
    </location>
</feature>
<feature type="compositionally biased region" description="Basic residues" evidence="1">
    <location>
        <begin position="52"/>
        <end position="62"/>
    </location>
</feature>
<organism evidence="3 4">
    <name type="scientific">Dendrobium chrysotoxum</name>
    <name type="common">Orchid</name>
    <dbReference type="NCBI Taxonomy" id="161865"/>
    <lineage>
        <taxon>Eukaryota</taxon>
        <taxon>Viridiplantae</taxon>
        <taxon>Streptophyta</taxon>
        <taxon>Embryophyta</taxon>
        <taxon>Tracheophyta</taxon>
        <taxon>Spermatophyta</taxon>
        <taxon>Magnoliopsida</taxon>
        <taxon>Liliopsida</taxon>
        <taxon>Asparagales</taxon>
        <taxon>Orchidaceae</taxon>
        <taxon>Epidendroideae</taxon>
        <taxon>Malaxideae</taxon>
        <taxon>Dendrobiinae</taxon>
        <taxon>Dendrobium</taxon>
    </lineage>
</organism>
<evidence type="ECO:0000256" key="2">
    <source>
        <dbReference type="SAM" id="Phobius"/>
    </source>
</evidence>